<gene>
    <name evidence="3" type="ORF">UFOPK4422_01691</name>
</gene>
<dbReference type="Pfam" id="PF01243">
    <property type="entry name" value="PNPOx_N"/>
    <property type="match status" value="1"/>
</dbReference>
<dbReference type="GO" id="GO:0005829">
    <property type="term" value="C:cytosol"/>
    <property type="evidence" value="ECO:0007669"/>
    <property type="project" value="TreeGrafter"/>
</dbReference>
<dbReference type="AlphaFoldDB" id="A0A6J7W021"/>
<dbReference type="PANTHER" id="PTHR35176">
    <property type="entry name" value="HEME OXYGENASE HI_0854-RELATED"/>
    <property type="match status" value="1"/>
</dbReference>
<dbReference type="SUPFAM" id="SSF50475">
    <property type="entry name" value="FMN-binding split barrel"/>
    <property type="match status" value="1"/>
</dbReference>
<dbReference type="InterPro" id="IPR012349">
    <property type="entry name" value="Split_barrel_FMN-bd"/>
</dbReference>
<dbReference type="GO" id="GO:0016627">
    <property type="term" value="F:oxidoreductase activity, acting on the CH-CH group of donors"/>
    <property type="evidence" value="ECO:0007669"/>
    <property type="project" value="TreeGrafter"/>
</dbReference>
<evidence type="ECO:0000256" key="1">
    <source>
        <dbReference type="ARBA" id="ARBA00023002"/>
    </source>
</evidence>
<organism evidence="3">
    <name type="scientific">freshwater metagenome</name>
    <dbReference type="NCBI Taxonomy" id="449393"/>
    <lineage>
        <taxon>unclassified sequences</taxon>
        <taxon>metagenomes</taxon>
        <taxon>ecological metagenomes</taxon>
    </lineage>
</organism>
<feature type="domain" description="Pyridoxamine 5'-phosphate oxidase N-terminal" evidence="2">
    <location>
        <begin position="9"/>
        <end position="127"/>
    </location>
</feature>
<evidence type="ECO:0000259" key="2">
    <source>
        <dbReference type="Pfam" id="PF01243"/>
    </source>
</evidence>
<reference evidence="3" key="1">
    <citation type="submission" date="2020-05" db="EMBL/GenBank/DDBJ databases">
        <authorList>
            <person name="Chiriac C."/>
            <person name="Salcher M."/>
            <person name="Ghai R."/>
            <person name="Kavagutti S V."/>
        </authorList>
    </citation>
    <scope>NUCLEOTIDE SEQUENCE</scope>
</reference>
<sequence length="132" mass="14384">MSVMSSTNEKFLAILQGPYTGVLTTLFADGSPQSTPVWFLLDGDDVLFSTTAGAQKLRNIMGDGRATFAVYDPADDMSYVEVRGAIKISEDPTADTRDRIVQKHGYVDGSAFDAQGTQRFTLRLTPTKIIGR</sequence>
<protein>
    <submittedName>
        <fullName evidence="3">Unannotated protein</fullName>
    </submittedName>
</protein>
<dbReference type="InterPro" id="IPR011576">
    <property type="entry name" value="Pyridox_Oxase_N"/>
</dbReference>
<proteinExistence type="predicted"/>
<dbReference type="NCBIfam" id="TIGR03618">
    <property type="entry name" value="Rv1155_F420"/>
    <property type="match status" value="1"/>
</dbReference>
<evidence type="ECO:0000313" key="3">
    <source>
        <dbReference type="EMBL" id="CAB5136958.1"/>
    </source>
</evidence>
<dbReference type="Gene3D" id="2.30.110.10">
    <property type="entry name" value="Electron Transport, Fmn-binding Protein, Chain A"/>
    <property type="match status" value="1"/>
</dbReference>
<name>A0A6J7W021_9ZZZZ</name>
<dbReference type="InterPro" id="IPR019920">
    <property type="entry name" value="F420-binding_dom_put"/>
</dbReference>
<accession>A0A6J7W021</accession>
<dbReference type="GO" id="GO:0070967">
    <property type="term" value="F:coenzyme F420 binding"/>
    <property type="evidence" value="ECO:0007669"/>
    <property type="project" value="TreeGrafter"/>
</dbReference>
<dbReference type="PANTHER" id="PTHR35176:SF6">
    <property type="entry name" value="HEME OXYGENASE HI_0854-RELATED"/>
    <property type="match status" value="1"/>
</dbReference>
<dbReference type="InterPro" id="IPR052019">
    <property type="entry name" value="F420H2_bilvrd_red/Heme_oxyg"/>
</dbReference>
<dbReference type="EMBL" id="CAFBRX010000253">
    <property type="protein sequence ID" value="CAB5136958.1"/>
    <property type="molecule type" value="Genomic_DNA"/>
</dbReference>
<keyword evidence="1" id="KW-0560">Oxidoreductase</keyword>